<keyword evidence="5" id="KW-1015">Disulfide bond</keyword>
<keyword evidence="3 6" id="KW-0378">Hydrolase</keyword>
<dbReference type="GO" id="GO:0006508">
    <property type="term" value="P:proteolysis"/>
    <property type="evidence" value="ECO:0007669"/>
    <property type="project" value="UniProtKB-KW"/>
</dbReference>
<dbReference type="Ensembl" id="ENSAMXT00005050656.1">
    <property type="protein sequence ID" value="ENSAMXP00005046635.1"/>
    <property type="gene ID" value="ENSAMXG00005021469.1"/>
</dbReference>
<dbReference type="PANTHER" id="PTHR24252:SF7">
    <property type="entry name" value="HYALIN"/>
    <property type="match status" value="1"/>
</dbReference>
<dbReference type="Gene3D" id="2.40.10.10">
    <property type="entry name" value="Trypsin-like serine proteases"/>
    <property type="match status" value="1"/>
</dbReference>
<evidence type="ECO:0000256" key="8">
    <source>
        <dbReference type="SAM" id="SignalP"/>
    </source>
</evidence>
<keyword evidence="1 6" id="KW-0645">Protease</keyword>
<feature type="signal peptide" evidence="8">
    <location>
        <begin position="1"/>
        <end position="20"/>
    </location>
</feature>
<dbReference type="FunFam" id="2.40.10.10:FF:000024">
    <property type="entry name" value="Serine protease 53"/>
    <property type="match status" value="1"/>
</dbReference>
<evidence type="ECO:0000256" key="3">
    <source>
        <dbReference type="ARBA" id="ARBA00022801"/>
    </source>
</evidence>
<keyword evidence="7" id="KW-1133">Transmembrane helix</keyword>
<evidence type="ECO:0000256" key="7">
    <source>
        <dbReference type="SAM" id="Phobius"/>
    </source>
</evidence>
<dbReference type="SUPFAM" id="SSF50494">
    <property type="entry name" value="Trypsin-like serine proteases"/>
    <property type="match status" value="1"/>
</dbReference>
<evidence type="ECO:0000313" key="10">
    <source>
        <dbReference type="Ensembl" id="ENSAMXP00005046635.1"/>
    </source>
</evidence>
<dbReference type="GO" id="GO:0004252">
    <property type="term" value="F:serine-type endopeptidase activity"/>
    <property type="evidence" value="ECO:0007669"/>
    <property type="project" value="InterPro"/>
</dbReference>
<dbReference type="InterPro" id="IPR001254">
    <property type="entry name" value="Trypsin_dom"/>
</dbReference>
<dbReference type="PANTHER" id="PTHR24252">
    <property type="entry name" value="ACROSIN-RELATED"/>
    <property type="match status" value="1"/>
</dbReference>
<evidence type="ECO:0000256" key="1">
    <source>
        <dbReference type="ARBA" id="ARBA00022670"/>
    </source>
</evidence>
<evidence type="ECO:0000256" key="6">
    <source>
        <dbReference type="RuleBase" id="RU363034"/>
    </source>
</evidence>
<evidence type="ECO:0000259" key="9">
    <source>
        <dbReference type="PROSITE" id="PS50240"/>
    </source>
</evidence>
<evidence type="ECO:0000256" key="2">
    <source>
        <dbReference type="ARBA" id="ARBA00022729"/>
    </source>
</evidence>
<feature type="transmembrane region" description="Helical" evidence="7">
    <location>
        <begin position="286"/>
        <end position="310"/>
    </location>
</feature>
<feature type="domain" description="Peptidase S1" evidence="9">
    <location>
        <begin position="34"/>
        <end position="269"/>
    </location>
</feature>
<dbReference type="SMART" id="SM00020">
    <property type="entry name" value="Tryp_SPc"/>
    <property type="match status" value="1"/>
</dbReference>
<keyword evidence="7" id="KW-0812">Transmembrane</keyword>
<name>A0A8B9L902_ASTMX</name>
<reference evidence="10" key="1">
    <citation type="submission" date="2025-08" db="UniProtKB">
        <authorList>
            <consortium name="Ensembl"/>
        </authorList>
    </citation>
    <scope>IDENTIFICATION</scope>
</reference>
<keyword evidence="2 8" id="KW-0732">Signal</keyword>
<feature type="chain" id="PRO_5034837415" description="Peptidase S1 domain-containing protein" evidence="8">
    <location>
        <begin position="21"/>
        <end position="313"/>
    </location>
</feature>
<dbReference type="InterPro" id="IPR001314">
    <property type="entry name" value="Peptidase_S1A"/>
</dbReference>
<dbReference type="Proteomes" id="UP000694621">
    <property type="component" value="Unplaced"/>
</dbReference>
<dbReference type="PRINTS" id="PR00722">
    <property type="entry name" value="CHYMOTRYPSIN"/>
</dbReference>
<evidence type="ECO:0000313" key="11">
    <source>
        <dbReference type="Proteomes" id="UP000694621"/>
    </source>
</evidence>
<dbReference type="InterPro" id="IPR009003">
    <property type="entry name" value="Peptidase_S1_PA"/>
</dbReference>
<keyword evidence="7" id="KW-0472">Membrane</keyword>
<dbReference type="InterPro" id="IPR043504">
    <property type="entry name" value="Peptidase_S1_PA_chymotrypsin"/>
</dbReference>
<evidence type="ECO:0000256" key="5">
    <source>
        <dbReference type="ARBA" id="ARBA00023157"/>
    </source>
</evidence>
<keyword evidence="4 6" id="KW-0720">Serine protease</keyword>
<protein>
    <recommendedName>
        <fullName evidence="9">Peptidase S1 domain-containing protein</fullName>
    </recommendedName>
</protein>
<dbReference type="AlphaFoldDB" id="A0A8B9L902"/>
<organism evidence="10 11">
    <name type="scientific">Astyanax mexicanus</name>
    <name type="common">Blind cave fish</name>
    <name type="synonym">Astyanax fasciatus mexicanus</name>
    <dbReference type="NCBI Taxonomy" id="7994"/>
    <lineage>
        <taxon>Eukaryota</taxon>
        <taxon>Metazoa</taxon>
        <taxon>Chordata</taxon>
        <taxon>Craniata</taxon>
        <taxon>Vertebrata</taxon>
        <taxon>Euteleostomi</taxon>
        <taxon>Actinopterygii</taxon>
        <taxon>Neopterygii</taxon>
        <taxon>Teleostei</taxon>
        <taxon>Ostariophysi</taxon>
        <taxon>Characiformes</taxon>
        <taxon>Characoidei</taxon>
        <taxon>Acestrorhamphidae</taxon>
        <taxon>Acestrorhamphinae</taxon>
        <taxon>Astyanax</taxon>
    </lineage>
</organism>
<dbReference type="PROSITE" id="PS50240">
    <property type="entry name" value="TRYPSIN_DOM"/>
    <property type="match status" value="1"/>
</dbReference>
<dbReference type="Pfam" id="PF00089">
    <property type="entry name" value="Trypsin"/>
    <property type="match status" value="1"/>
</dbReference>
<dbReference type="PROSITE" id="PS00134">
    <property type="entry name" value="TRYPSIN_HIS"/>
    <property type="match status" value="1"/>
</dbReference>
<dbReference type="CDD" id="cd00190">
    <property type="entry name" value="Tryp_SPc"/>
    <property type="match status" value="1"/>
</dbReference>
<sequence length="313" mass="34108">MWRSECVVLVLFLCVRESFAQSNICGRPQLNTRIVGGQAASPGSWPWQVSLQSFGFHFCGGSLINKDWVLTAAHCFQNTNEKDVKVLLGKQTLTGSNPNQIQRGVRKVIVHERYDPNTQDNDITLLQLDSSVTFNKFIMPVCLAAAGSSFPAATASWITGWGDIPDSHSLPDPGLLQEAQVPIVDQKQCASLLSLFKMKITNNMICAGLKQGGKDTCQGDSGGPMVNKKSTIWIQSGITSFGSGCADPNSPGVYTRLSQYQGWISQKIIKNLPGFVKGCHYNKTTLILVLLLPTFFSLLLLCLTCGLLVVSCF</sequence>
<dbReference type="InterPro" id="IPR033116">
    <property type="entry name" value="TRYPSIN_SER"/>
</dbReference>
<accession>A0A8B9L902</accession>
<dbReference type="InterPro" id="IPR018114">
    <property type="entry name" value="TRYPSIN_HIS"/>
</dbReference>
<proteinExistence type="predicted"/>
<dbReference type="PROSITE" id="PS00135">
    <property type="entry name" value="TRYPSIN_SER"/>
    <property type="match status" value="1"/>
</dbReference>
<evidence type="ECO:0000256" key="4">
    <source>
        <dbReference type="ARBA" id="ARBA00022825"/>
    </source>
</evidence>